<dbReference type="InterPro" id="IPR029044">
    <property type="entry name" value="Nucleotide-diphossugar_trans"/>
</dbReference>
<dbReference type="Gene3D" id="3.90.550.10">
    <property type="entry name" value="Spore Coat Polysaccharide Biosynthesis Protein SpsA, Chain A"/>
    <property type="match status" value="1"/>
</dbReference>
<comment type="caution">
    <text evidence="1">The sequence shown here is derived from an EMBL/GenBank/DDBJ whole genome shotgun (WGS) entry which is preliminary data.</text>
</comment>
<accession>F7NDM2</accession>
<reference evidence="1 2" key="1">
    <citation type="journal article" date="2011" name="EMBO J.">
        <title>Structural diversity of bacterial flagellar motors.</title>
        <authorList>
            <person name="Chen S."/>
            <person name="Beeby M."/>
            <person name="Murphy G.E."/>
            <person name="Leadbetter J.R."/>
            <person name="Hendrixson D.R."/>
            <person name="Briegel A."/>
            <person name="Li Z."/>
            <person name="Shi J."/>
            <person name="Tocheva E.I."/>
            <person name="Muller A."/>
            <person name="Dobro M.J."/>
            <person name="Jensen G.J."/>
        </authorList>
    </citation>
    <scope>NUCLEOTIDE SEQUENCE [LARGE SCALE GENOMIC DNA]</scope>
    <source>
        <strain evidence="1 2">DSM 6540</strain>
    </source>
</reference>
<dbReference type="AlphaFoldDB" id="F7NDM2"/>
<organism evidence="1 2">
    <name type="scientific">Acetonema longum DSM 6540</name>
    <dbReference type="NCBI Taxonomy" id="1009370"/>
    <lineage>
        <taxon>Bacteria</taxon>
        <taxon>Bacillati</taxon>
        <taxon>Bacillota</taxon>
        <taxon>Negativicutes</taxon>
        <taxon>Acetonemataceae</taxon>
        <taxon>Acetonema</taxon>
    </lineage>
</organism>
<evidence type="ECO:0000313" key="2">
    <source>
        <dbReference type="Proteomes" id="UP000003240"/>
    </source>
</evidence>
<evidence type="ECO:0008006" key="3">
    <source>
        <dbReference type="Google" id="ProtNLM"/>
    </source>
</evidence>
<dbReference type="SUPFAM" id="SSF53448">
    <property type="entry name" value="Nucleotide-diphospho-sugar transferases"/>
    <property type="match status" value="1"/>
</dbReference>
<dbReference type="EMBL" id="AFGF01000007">
    <property type="protein sequence ID" value="EGO65884.1"/>
    <property type="molecule type" value="Genomic_DNA"/>
</dbReference>
<sequence length="213" mass="24995">MDYEIIIISNRPHLSREAQSCLAGLNSRILDGTNYPSFSKLVNEAIVSSWYEKIIICNDKARPTPAAVQKILTMLQDGWGLVGLYRFGFFGFKKDLIRKIGFFDERFIGGGYEDNDFTRRLKEANISYYESEEIDYIYLPTSWQYAKTNFTKNHFFKKWREEGNVTTRQMAEEDYPYDIGPLQNINFTTFDKSVLLPYNFRLKDMIMKTDLVD</sequence>
<evidence type="ECO:0000313" key="1">
    <source>
        <dbReference type="EMBL" id="EGO65884.1"/>
    </source>
</evidence>
<dbReference type="eggNOG" id="ENOG5033R58">
    <property type="taxonomic scope" value="Bacteria"/>
</dbReference>
<protein>
    <recommendedName>
        <fullName evidence="3">Glycosyltransferase</fullName>
    </recommendedName>
</protein>
<gene>
    <name evidence="1" type="ORF">ALO_00645</name>
</gene>
<dbReference type="Proteomes" id="UP000003240">
    <property type="component" value="Unassembled WGS sequence"/>
</dbReference>
<proteinExistence type="predicted"/>
<name>F7NDM2_9FIRM</name>
<dbReference type="OrthoDB" id="9812302at2"/>
<keyword evidence="2" id="KW-1185">Reference proteome</keyword>